<dbReference type="EMBL" id="LYBM01000011">
    <property type="protein sequence ID" value="ODA34010.1"/>
    <property type="molecule type" value="Genomic_DNA"/>
</dbReference>
<gene>
    <name evidence="3" type="ORF">A8L45_08160</name>
</gene>
<keyword evidence="2" id="KW-0472">Membrane</keyword>
<evidence type="ECO:0000256" key="1">
    <source>
        <dbReference type="SAM" id="MobiDB-lite"/>
    </source>
</evidence>
<dbReference type="Proteomes" id="UP000094936">
    <property type="component" value="Unassembled WGS sequence"/>
</dbReference>
<feature type="transmembrane region" description="Helical" evidence="2">
    <location>
        <begin position="124"/>
        <end position="149"/>
    </location>
</feature>
<name>A0A1C3ELB5_9GAMM</name>
<feature type="transmembrane region" description="Helical" evidence="2">
    <location>
        <begin position="6"/>
        <end position="27"/>
    </location>
</feature>
<dbReference type="STRING" id="1080227.A8L45_08160"/>
<keyword evidence="2" id="KW-0812">Transmembrane</keyword>
<evidence type="ECO:0000313" key="3">
    <source>
        <dbReference type="EMBL" id="ODA34010.1"/>
    </source>
</evidence>
<keyword evidence="2" id="KW-1133">Transmembrane helix</keyword>
<proteinExistence type="predicted"/>
<evidence type="ECO:0000256" key="2">
    <source>
        <dbReference type="SAM" id="Phobius"/>
    </source>
</evidence>
<feature type="compositionally biased region" description="Polar residues" evidence="1">
    <location>
        <begin position="230"/>
        <end position="246"/>
    </location>
</feature>
<dbReference type="AlphaFoldDB" id="A0A1C3ELB5"/>
<accession>A0A1C3ELB5</accession>
<keyword evidence="4" id="KW-1185">Reference proteome</keyword>
<feature type="region of interest" description="Disordered" evidence="1">
    <location>
        <begin position="207"/>
        <end position="246"/>
    </location>
</feature>
<protein>
    <submittedName>
        <fullName evidence="3">Uncharacterized protein</fullName>
    </submittedName>
</protein>
<sequence length="246" mass="28250">MFEEFNFASVMSLIGVIIVMIKLVFWIKDTQKVHRNKSIELIHNAFKEPNYLGREFVIEQLMEVQYKAHIPFTHIEFMLSHHRSSDLLRFYRRGIKFLNTENGSFELKEKWRGKSPRVAVVQNALLNLLYLLLSLVFACAFAYATLSIFRETLNSDKVLAMLPYIILCWISSALTGVCIGLAIRIASDSSSPRDAYQFMSALGETNRREMQSDNANTENEHQGNAPDRVNGNSQTMKPESISQYQL</sequence>
<comment type="caution">
    <text evidence="3">The sequence shown here is derived from an EMBL/GenBank/DDBJ whole genome shotgun (WGS) entry which is preliminary data.</text>
</comment>
<reference evidence="3 4" key="1">
    <citation type="submission" date="2016-05" db="EMBL/GenBank/DDBJ databases">
        <title>Genomic Taxonomy of the Vibrionaceae.</title>
        <authorList>
            <person name="Gomez-Gil B."/>
            <person name="Enciso-Ibarra J."/>
        </authorList>
    </citation>
    <scope>NUCLEOTIDE SEQUENCE [LARGE SCALE GENOMIC DNA]</scope>
    <source>
        <strain evidence="3 4">CAIM 1920</strain>
    </source>
</reference>
<evidence type="ECO:0000313" key="4">
    <source>
        <dbReference type="Proteomes" id="UP000094936"/>
    </source>
</evidence>
<organism evidence="3 4">
    <name type="scientific">Veronia pacifica</name>
    <dbReference type="NCBI Taxonomy" id="1080227"/>
    <lineage>
        <taxon>Bacteria</taxon>
        <taxon>Pseudomonadati</taxon>
        <taxon>Pseudomonadota</taxon>
        <taxon>Gammaproteobacteria</taxon>
        <taxon>Vibrionales</taxon>
        <taxon>Vibrionaceae</taxon>
        <taxon>Veronia</taxon>
    </lineage>
</organism>
<feature type="transmembrane region" description="Helical" evidence="2">
    <location>
        <begin position="161"/>
        <end position="183"/>
    </location>
</feature>
<dbReference type="RefSeq" id="WP_068901063.1">
    <property type="nucleotide sequence ID" value="NZ_JBHUIF010000013.1"/>
</dbReference>
<dbReference type="OrthoDB" id="9852276at2"/>